<evidence type="ECO:0000256" key="1">
    <source>
        <dbReference type="SAM" id="MobiDB-lite"/>
    </source>
</evidence>
<name>A0A9P7SMT2_9HYPO</name>
<dbReference type="Proteomes" id="UP000784919">
    <property type="component" value="Unassembled WGS sequence"/>
</dbReference>
<protein>
    <submittedName>
        <fullName evidence="2">Uncharacterized protein</fullName>
    </submittedName>
</protein>
<proteinExistence type="predicted"/>
<comment type="caution">
    <text evidence="2">The sequence shown here is derived from an EMBL/GenBank/DDBJ whole genome shotgun (WGS) entry which is preliminary data.</text>
</comment>
<evidence type="ECO:0000313" key="3">
    <source>
        <dbReference type="Proteomes" id="UP000784919"/>
    </source>
</evidence>
<accession>A0A9P7SMT2</accession>
<feature type="compositionally biased region" description="Basic residues" evidence="1">
    <location>
        <begin position="58"/>
        <end position="87"/>
    </location>
</feature>
<reference evidence="2" key="1">
    <citation type="journal article" date="2020" name="bioRxiv">
        <title>Whole genome comparisons of ergot fungi reveals the divergence and evolution of species within the genus Claviceps are the result of varying mechanisms driving genome evolution and host range expansion.</title>
        <authorList>
            <person name="Wyka S.A."/>
            <person name="Mondo S.J."/>
            <person name="Liu M."/>
            <person name="Dettman J."/>
            <person name="Nalam V."/>
            <person name="Broders K.D."/>
        </authorList>
    </citation>
    <scope>NUCLEOTIDE SEQUENCE</scope>
    <source>
        <strain evidence="2">CCC 1102</strain>
    </source>
</reference>
<feature type="non-terminal residue" evidence="2">
    <location>
        <position position="87"/>
    </location>
</feature>
<dbReference type="AlphaFoldDB" id="A0A9P7SMT2"/>
<feature type="region of interest" description="Disordered" evidence="1">
    <location>
        <begin position="1"/>
        <end position="87"/>
    </location>
</feature>
<gene>
    <name evidence="2" type="ORF">E4U56_004885</name>
</gene>
<organism evidence="2 3">
    <name type="scientific">Claviceps arundinis</name>
    <dbReference type="NCBI Taxonomy" id="1623583"/>
    <lineage>
        <taxon>Eukaryota</taxon>
        <taxon>Fungi</taxon>
        <taxon>Dikarya</taxon>
        <taxon>Ascomycota</taxon>
        <taxon>Pezizomycotina</taxon>
        <taxon>Sordariomycetes</taxon>
        <taxon>Hypocreomycetidae</taxon>
        <taxon>Hypocreales</taxon>
        <taxon>Clavicipitaceae</taxon>
        <taxon>Claviceps</taxon>
    </lineage>
</organism>
<feature type="compositionally biased region" description="Basic and acidic residues" evidence="1">
    <location>
        <begin position="1"/>
        <end position="18"/>
    </location>
</feature>
<evidence type="ECO:0000313" key="2">
    <source>
        <dbReference type="EMBL" id="KAG5959625.1"/>
    </source>
</evidence>
<sequence length="87" mass="10663">MSGSKDYHAEEHSRDGRRNKTYPVSYGRRMNPTLFARLQSKRPKSSGKGASYRQREGRAKKRYNKKRYNKKRYNKKRYNKKRYNKKR</sequence>
<dbReference type="OrthoDB" id="10386508at2759"/>
<dbReference type="EMBL" id="SRPS01000326">
    <property type="protein sequence ID" value="KAG5959625.1"/>
    <property type="molecule type" value="Genomic_DNA"/>
</dbReference>